<protein>
    <submittedName>
        <fullName evidence="1">Uncharacterized protein</fullName>
    </submittedName>
</protein>
<proteinExistence type="predicted"/>
<evidence type="ECO:0000313" key="2">
    <source>
        <dbReference type="Proteomes" id="UP000076532"/>
    </source>
</evidence>
<dbReference type="EMBL" id="KV417784">
    <property type="protein sequence ID" value="KZP06510.1"/>
    <property type="molecule type" value="Genomic_DNA"/>
</dbReference>
<keyword evidence="2" id="KW-1185">Reference proteome</keyword>
<gene>
    <name evidence="1" type="ORF">FIBSPDRAFT_691239</name>
</gene>
<dbReference type="AlphaFoldDB" id="A0A167WUZ1"/>
<sequence>ITPKSIQDYLRKCWLPVCHLWSAANRQNCTVFEEGDTNMLVKVWHHILKGKMLEGKRNRHINHLIYILVCKTVPYFYEKH</sequence>
<accession>A0A167WUZ1</accession>
<evidence type="ECO:0000313" key="1">
    <source>
        <dbReference type="EMBL" id="KZP06510.1"/>
    </source>
</evidence>
<reference evidence="1 2" key="1">
    <citation type="journal article" date="2016" name="Mol. Biol. Evol.">
        <title>Comparative Genomics of Early-Diverging Mushroom-Forming Fungi Provides Insights into the Origins of Lignocellulose Decay Capabilities.</title>
        <authorList>
            <person name="Nagy L.G."/>
            <person name="Riley R."/>
            <person name="Tritt A."/>
            <person name="Adam C."/>
            <person name="Daum C."/>
            <person name="Floudas D."/>
            <person name="Sun H."/>
            <person name="Yadav J.S."/>
            <person name="Pangilinan J."/>
            <person name="Larsson K.H."/>
            <person name="Matsuura K."/>
            <person name="Barry K."/>
            <person name="Labutti K."/>
            <person name="Kuo R."/>
            <person name="Ohm R.A."/>
            <person name="Bhattacharya S.S."/>
            <person name="Shirouzu T."/>
            <person name="Yoshinaga Y."/>
            <person name="Martin F.M."/>
            <person name="Grigoriev I.V."/>
            <person name="Hibbett D.S."/>
        </authorList>
    </citation>
    <scope>NUCLEOTIDE SEQUENCE [LARGE SCALE GENOMIC DNA]</scope>
    <source>
        <strain evidence="1 2">CBS 109695</strain>
    </source>
</reference>
<dbReference type="OrthoDB" id="3247294at2759"/>
<dbReference type="STRING" id="436010.A0A167WUZ1"/>
<organism evidence="1 2">
    <name type="scientific">Athelia psychrophila</name>
    <dbReference type="NCBI Taxonomy" id="1759441"/>
    <lineage>
        <taxon>Eukaryota</taxon>
        <taxon>Fungi</taxon>
        <taxon>Dikarya</taxon>
        <taxon>Basidiomycota</taxon>
        <taxon>Agaricomycotina</taxon>
        <taxon>Agaricomycetes</taxon>
        <taxon>Agaricomycetidae</taxon>
        <taxon>Atheliales</taxon>
        <taxon>Atheliaceae</taxon>
        <taxon>Athelia</taxon>
    </lineage>
</organism>
<dbReference type="Proteomes" id="UP000076532">
    <property type="component" value="Unassembled WGS sequence"/>
</dbReference>
<name>A0A167WUZ1_9AGAM</name>
<feature type="non-terminal residue" evidence="1">
    <location>
        <position position="1"/>
    </location>
</feature>
<feature type="non-terminal residue" evidence="1">
    <location>
        <position position="80"/>
    </location>
</feature>